<feature type="transmembrane region" description="Helical" evidence="5">
    <location>
        <begin position="133"/>
        <end position="154"/>
    </location>
</feature>
<feature type="transmembrane region" description="Helical" evidence="5">
    <location>
        <begin position="56"/>
        <end position="73"/>
    </location>
</feature>
<evidence type="ECO:0000256" key="5">
    <source>
        <dbReference type="SAM" id="Phobius"/>
    </source>
</evidence>
<keyword evidence="4 5" id="KW-0472">Membrane</keyword>
<feature type="transmembrane region" description="Helical" evidence="5">
    <location>
        <begin position="93"/>
        <end position="113"/>
    </location>
</feature>
<feature type="transmembrane region" description="Helical" evidence="5">
    <location>
        <begin position="246"/>
        <end position="266"/>
    </location>
</feature>
<evidence type="ECO:0000256" key="2">
    <source>
        <dbReference type="ARBA" id="ARBA00022692"/>
    </source>
</evidence>
<reference evidence="6 7" key="1">
    <citation type="journal article" date="2017" name="G3 (Bethesda)">
        <title>First Draft Genome Sequence of the Pathogenic Fungus Lomentospora prolificans (Formerly Scedosporium prolificans).</title>
        <authorList>
            <person name="Luo R."/>
            <person name="Zimin A."/>
            <person name="Workman R."/>
            <person name="Fan Y."/>
            <person name="Pertea G."/>
            <person name="Grossman N."/>
            <person name="Wear M.P."/>
            <person name="Jia B."/>
            <person name="Miller H."/>
            <person name="Casadevall A."/>
            <person name="Timp W."/>
            <person name="Zhang S.X."/>
            <person name="Salzberg S.L."/>
        </authorList>
    </citation>
    <scope>NUCLEOTIDE SEQUENCE [LARGE SCALE GENOMIC DNA]</scope>
    <source>
        <strain evidence="6 7">JHH-5317</strain>
    </source>
</reference>
<accession>A0A2N3N7I1</accession>
<gene>
    <name evidence="6" type="ORF">jhhlp_005311</name>
</gene>
<comment type="caution">
    <text evidence="6">The sequence shown here is derived from an EMBL/GenBank/DDBJ whole genome shotgun (WGS) entry which is preliminary data.</text>
</comment>
<comment type="subcellular location">
    <subcellularLocation>
        <location evidence="1">Membrane</location>
        <topology evidence="1">Multi-pass membrane protein</topology>
    </subcellularLocation>
</comment>
<name>A0A2N3N7I1_9PEZI</name>
<evidence type="ECO:0000313" key="7">
    <source>
        <dbReference type="Proteomes" id="UP000233524"/>
    </source>
</evidence>
<feature type="transmembrane region" description="Helical" evidence="5">
    <location>
        <begin position="212"/>
        <end position="234"/>
    </location>
</feature>
<evidence type="ECO:0000256" key="1">
    <source>
        <dbReference type="ARBA" id="ARBA00004141"/>
    </source>
</evidence>
<dbReference type="AlphaFoldDB" id="A0A2N3N7I1"/>
<protein>
    <recommendedName>
        <fullName evidence="8">RTA1 domain protein</fullName>
    </recommendedName>
</protein>
<keyword evidence="7" id="KW-1185">Reference proteome</keyword>
<organism evidence="6 7">
    <name type="scientific">Lomentospora prolificans</name>
    <dbReference type="NCBI Taxonomy" id="41688"/>
    <lineage>
        <taxon>Eukaryota</taxon>
        <taxon>Fungi</taxon>
        <taxon>Dikarya</taxon>
        <taxon>Ascomycota</taxon>
        <taxon>Pezizomycotina</taxon>
        <taxon>Sordariomycetes</taxon>
        <taxon>Hypocreomycetidae</taxon>
        <taxon>Microascales</taxon>
        <taxon>Microascaceae</taxon>
        <taxon>Lomentospora</taxon>
    </lineage>
</organism>
<dbReference type="Pfam" id="PF04479">
    <property type="entry name" value="RTA1"/>
    <property type="match status" value="1"/>
</dbReference>
<dbReference type="InParanoid" id="A0A2N3N7I1"/>
<dbReference type="STRING" id="41688.A0A2N3N7I1"/>
<dbReference type="PANTHER" id="PTHR31465:SF17">
    <property type="entry name" value="DOMAIN PROTEIN, PUTATIVE (AFU_ORTHOLOGUE AFUA_5G09900)-RELATED"/>
    <property type="match status" value="1"/>
</dbReference>
<dbReference type="OrthoDB" id="3358017at2759"/>
<dbReference type="Proteomes" id="UP000233524">
    <property type="component" value="Unassembled WGS sequence"/>
</dbReference>
<evidence type="ECO:0008006" key="8">
    <source>
        <dbReference type="Google" id="ProtNLM"/>
    </source>
</evidence>
<sequence>MSEFNVDPPFGPVVNGTQVVVFFYYRPNKPAAYTFLVLFGLATLGHLIYLIRLRSWFFIPLILGGIAEVFGYFGRAQASDEPDKVGPFILQNLLLLSAAPLIAATIYMILGRILTALDAGHHSIISPRWMTKLYVLIDIGCLVTQLAGSVLPASGDPSAIKLSRSLIIGGLIVQFTALSIFILTSWHAQHRTKRDPTPVIARHPSINWQNHFRIVQVVTVLVIVRSVVRAVEFIQGDGGFVISHEVFVYLFDALFMFVVMAAFLVLHPGRLIRDTQQAGKEVWRGESMMLVCPRDNIDDGRYNSKLA</sequence>
<evidence type="ECO:0000313" key="6">
    <source>
        <dbReference type="EMBL" id="PKS08367.1"/>
    </source>
</evidence>
<dbReference type="InterPro" id="IPR007568">
    <property type="entry name" value="RTA1"/>
</dbReference>
<keyword evidence="3 5" id="KW-1133">Transmembrane helix</keyword>
<keyword evidence="2 5" id="KW-0812">Transmembrane</keyword>
<dbReference type="EMBL" id="NLAX01000697">
    <property type="protein sequence ID" value="PKS08367.1"/>
    <property type="molecule type" value="Genomic_DNA"/>
</dbReference>
<feature type="transmembrane region" description="Helical" evidence="5">
    <location>
        <begin position="166"/>
        <end position="186"/>
    </location>
</feature>
<dbReference type="PANTHER" id="PTHR31465">
    <property type="entry name" value="PROTEIN RTA1-RELATED"/>
    <property type="match status" value="1"/>
</dbReference>
<evidence type="ECO:0000256" key="4">
    <source>
        <dbReference type="ARBA" id="ARBA00023136"/>
    </source>
</evidence>
<feature type="transmembrane region" description="Helical" evidence="5">
    <location>
        <begin position="31"/>
        <end position="49"/>
    </location>
</feature>
<proteinExistence type="predicted"/>
<dbReference type="VEuPathDB" id="FungiDB:jhhlp_005311"/>
<dbReference type="GO" id="GO:0016020">
    <property type="term" value="C:membrane"/>
    <property type="evidence" value="ECO:0007669"/>
    <property type="project" value="UniProtKB-SubCell"/>
</dbReference>
<evidence type="ECO:0000256" key="3">
    <source>
        <dbReference type="ARBA" id="ARBA00022989"/>
    </source>
</evidence>